<dbReference type="AlphaFoldDB" id="A0A317Y027"/>
<keyword evidence="6" id="KW-1185">Reference proteome</keyword>
<dbReference type="InterPro" id="IPR048364">
    <property type="entry name" value="Hikeshi-like_C"/>
</dbReference>
<organism evidence="5 6">
    <name type="scientific">Testicularia cyperi</name>
    <dbReference type="NCBI Taxonomy" id="1882483"/>
    <lineage>
        <taxon>Eukaryota</taxon>
        <taxon>Fungi</taxon>
        <taxon>Dikarya</taxon>
        <taxon>Basidiomycota</taxon>
        <taxon>Ustilaginomycotina</taxon>
        <taxon>Ustilaginomycetes</taxon>
        <taxon>Ustilaginales</taxon>
        <taxon>Anthracoideaceae</taxon>
        <taxon>Testicularia</taxon>
    </lineage>
</organism>
<feature type="compositionally biased region" description="Polar residues" evidence="2">
    <location>
        <begin position="167"/>
        <end position="176"/>
    </location>
</feature>
<sequence>MFSVVLPGRLPLTAPQQVDETHCIFPLEDASSISHVVVFMTGVQPFPAGYSATVHLLWPSSPSAASSGAGAGAAQEPKWQLLGCLRNTKPSSIFKIRAPSAGVSAGAPQPGLTATLGISIEPDHLVDSQIATLPSASSSTSASTALTPFGQQQQQPPQPQPQLQGQHAGSSAGDAQTQALTLAPKIAKNAFAYLSSFAPDSAPQTVPLLQKWLEQLERKLRAQGVGFLDKQD</sequence>
<dbReference type="PANTHER" id="PTHR12925">
    <property type="entry name" value="HIKESHI FAMILY MEMBER"/>
    <property type="match status" value="1"/>
</dbReference>
<evidence type="ECO:0000313" key="6">
    <source>
        <dbReference type="Proteomes" id="UP000246740"/>
    </source>
</evidence>
<dbReference type="STRING" id="1882483.A0A317Y027"/>
<protein>
    <submittedName>
        <fullName evidence="5">Uncharacterized protein</fullName>
    </submittedName>
</protein>
<feature type="compositionally biased region" description="Low complexity" evidence="2">
    <location>
        <begin position="137"/>
        <end position="166"/>
    </location>
</feature>
<evidence type="ECO:0000256" key="2">
    <source>
        <dbReference type="SAM" id="MobiDB-lite"/>
    </source>
</evidence>
<proteinExistence type="inferred from homology"/>
<evidence type="ECO:0000259" key="3">
    <source>
        <dbReference type="Pfam" id="PF05603"/>
    </source>
</evidence>
<dbReference type="FunCoup" id="A0A317Y027">
    <property type="interactions" value="300"/>
</dbReference>
<dbReference type="Pfam" id="PF21057">
    <property type="entry name" value="Hikeshi-like_C"/>
    <property type="match status" value="1"/>
</dbReference>
<dbReference type="Proteomes" id="UP000246740">
    <property type="component" value="Unassembled WGS sequence"/>
</dbReference>
<evidence type="ECO:0000313" key="5">
    <source>
        <dbReference type="EMBL" id="PWZ02979.1"/>
    </source>
</evidence>
<dbReference type="Pfam" id="PF05603">
    <property type="entry name" value="Hikeshi-like_N"/>
    <property type="match status" value="1"/>
</dbReference>
<dbReference type="GO" id="GO:0005634">
    <property type="term" value="C:nucleus"/>
    <property type="evidence" value="ECO:0007669"/>
    <property type="project" value="TreeGrafter"/>
</dbReference>
<name>A0A317Y027_9BASI</name>
<evidence type="ECO:0000256" key="1">
    <source>
        <dbReference type="ARBA" id="ARBA00006623"/>
    </source>
</evidence>
<gene>
    <name evidence="5" type="ORF">BCV70DRAFT_9208</name>
</gene>
<accession>A0A317Y027</accession>
<dbReference type="GO" id="GO:0061608">
    <property type="term" value="F:nuclear import signal receptor activity"/>
    <property type="evidence" value="ECO:0007669"/>
    <property type="project" value="TreeGrafter"/>
</dbReference>
<dbReference type="EMBL" id="KZ819188">
    <property type="protein sequence ID" value="PWZ02979.1"/>
    <property type="molecule type" value="Genomic_DNA"/>
</dbReference>
<feature type="domain" description="Hikeshi-like N-terminal" evidence="3">
    <location>
        <begin position="5"/>
        <end position="135"/>
    </location>
</feature>
<feature type="domain" description="Hikeshi-like C-terminal" evidence="4">
    <location>
        <begin position="178"/>
        <end position="230"/>
    </location>
</feature>
<dbReference type="InterPro" id="IPR008493">
    <property type="entry name" value="Hikeshi-like_N"/>
</dbReference>
<dbReference type="InParanoid" id="A0A317Y027"/>
<dbReference type="OrthoDB" id="10248398at2759"/>
<comment type="similarity">
    <text evidence="1">Belongs to the OPI10 family.</text>
</comment>
<evidence type="ECO:0000259" key="4">
    <source>
        <dbReference type="Pfam" id="PF21057"/>
    </source>
</evidence>
<dbReference type="PANTHER" id="PTHR12925:SF0">
    <property type="entry name" value="PROTEIN HIKESHI"/>
    <property type="match status" value="1"/>
</dbReference>
<dbReference type="GO" id="GO:0006606">
    <property type="term" value="P:protein import into nucleus"/>
    <property type="evidence" value="ECO:0007669"/>
    <property type="project" value="TreeGrafter"/>
</dbReference>
<dbReference type="GO" id="GO:0005829">
    <property type="term" value="C:cytosol"/>
    <property type="evidence" value="ECO:0007669"/>
    <property type="project" value="TreeGrafter"/>
</dbReference>
<feature type="region of interest" description="Disordered" evidence="2">
    <location>
        <begin position="137"/>
        <end position="176"/>
    </location>
</feature>
<dbReference type="InterPro" id="IPR031318">
    <property type="entry name" value="OPI10"/>
</dbReference>
<reference evidence="5 6" key="1">
    <citation type="journal article" date="2018" name="Mol. Biol. Evol.">
        <title>Broad Genomic Sampling Reveals a Smut Pathogenic Ancestry of the Fungal Clade Ustilaginomycotina.</title>
        <authorList>
            <person name="Kijpornyongpan T."/>
            <person name="Mondo S.J."/>
            <person name="Barry K."/>
            <person name="Sandor L."/>
            <person name="Lee J."/>
            <person name="Lipzen A."/>
            <person name="Pangilinan J."/>
            <person name="LaButti K."/>
            <person name="Hainaut M."/>
            <person name="Henrissat B."/>
            <person name="Grigoriev I.V."/>
            <person name="Spatafora J.W."/>
            <person name="Aime M.C."/>
        </authorList>
    </citation>
    <scope>NUCLEOTIDE SEQUENCE [LARGE SCALE GENOMIC DNA]</scope>
    <source>
        <strain evidence="5 6">MCA 3645</strain>
    </source>
</reference>